<gene>
    <name evidence="3" type="ORF">TSPGSL018_11181</name>
    <name evidence="2" type="ORF">TSPGSL018_30441</name>
</gene>
<organism evidence="3">
    <name type="scientific">Tetraselmis sp. GSL018</name>
    <dbReference type="NCBI Taxonomy" id="582737"/>
    <lineage>
        <taxon>Eukaryota</taxon>
        <taxon>Viridiplantae</taxon>
        <taxon>Chlorophyta</taxon>
        <taxon>core chlorophytes</taxon>
        <taxon>Chlorodendrophyceae</taxon>
        <taxon>Chlorodendrales</taxon>
        <taxon>Chlorodendraceae</taxon>
        <taxon>Tetraselmis</taxon>
    </lineage>
</organism>
<dbReference type="InterPro" id="IPR051532">
    <property type="entry name" value="Ester_Hydrolysis_Enzymes"/>
</dbReference>
<dbReference type="EMBL" id="GBEZ01005235">
    <property type="protein sequence ID" value="JAC80048.1"/>
    <property type="molecule type" value="Transcribed_RNA"/>
</dbReference>
<name>A0A061S722_9CHLO</name>
<evidence type="ECO:0000313" key="2">
    <source>
        <dbReference type="EMBL" id="JAC72804.1"/>
    </source>
</evidence>
<protein>
    <submittedName>
        <fullName evidence="3">Lysophospholipase l1-like esterase</fullName>
    </submittedName>
</protein>
<dbReference type="InterPro" id="IPR013830">
    <property type="entry name" value="SGNH_hydro"/>
</dbReference>
<feature type="domain" description="SGNH hydrolase-type esterase" evidence="1">
    <location>
        <begin position="48"/>
        <end position="197"/>
    </location>
</feature>
<dbReference type="Pfam" id="PF13472">
    <property type="entry name" value="Lipase_GDSL_2"/>
    <property type="match status" value="1"/>
</dbReference>
<dbReference type="SUPFAM" id="SSF52266">
    <property type="entry name" value="SGNH hydrolase"/>
    <property type="match status" value="1"/>
</dbReference>
<sequence length="222" mass="24989">MRCLSKTETKVFGTVPRFEREIQHMLKQPQQPLQDAVVMVGSSIFREWQNAPEHLGPLPVINRAFGGSTTADQLDRIDQVLIPLAPRVVLYYCGSNDINAGESPAAISANFAEFCERLWAHHPRARVVFVSIIKCPQKAGVLGAVDEANAAVEAHCRGHRRLRFFDLNPWLHEEDGATPRHSLYRDDMLHFRPHAYAEVLAPAIRPVLRQEWEEAAGPRSAL</sequence>
<reference evidence="3" key="1">
    <citation type="submission" date="2014-05" db="EMBL/GenBank/DDBJ databases">
        <title>The transcriptome of the halophilic microalga Tetraselmis sp. GSL018 isolated from the Great Salt Lake, Utah.</title>
        <authorList>
            <person name="Jinkerson R.E."/>
            <person name="D'Adamo S."/>
            <person name="Posewitz M.C."/>
        </authorList>
    </citation>
    <scope>NUCLEOTIDE SEQUENCE</scope>
    <source>
        <strain evidence="3">GSL018</strain>
    </source>
</reference>
<dbReference type="Gene3D" id="3.40.50.1110">
    <property type="entry name" value="SGNH hydrolase"/>
    <property type="match status" value="1"/>
</dbReference>
<evidence type="ECO:0000259" key="1">
    <source>
        <dbReference type="Pfam" id="PF13472"/>
    </source>
</evidence>
<proteinExistence type="predicted"/>
<dbReference type="AlphaFoldDB" id="A0A061S722"/>
<accession>A0A061S722</accession>
<dbReference type="PANTHER" id="PTHR30383">
    <property type="entry name" value="THIOESTERASE 1/PROTEASE 1/LYSOPHOSPHOLIPASE L1"/>
    <property type="match status" value="1"/>
</dbReference>
<evidence type="ECO:0000313" key="3">
    <source>
        <dbReference type="EMBL" id="JAC80048.1"/>
    </source>
</evidence>
<dbReference type="EMBL" id="GBEZ01013153">
    <property type="protein sequence ID" value="JAC72804.1"/>
    <property type="molecule type" value="Transcribed_RNA"/>
</dbReference>
<dbReference type="InterPro" id="IPR036514">
    <property type="entry name" value="SGNH_hydro_sf"/>
</dbReference>